<dbReference type="PANTHER" id="PTHR23155:SF1152">
    <property type="entry name" value="AAA+ ATPASE DOMAIN-CONTAINING PROTEIN"/>
    <property type="match status" value="1"/>
</dbReference>
<name>A0ABD1WWY3_9LAMI</name>
<keyword evidence="7" id="KW-0677">Repeat</keyword>
<dbReference type="InterPro" id="IPR058922">
    <property type="entry name" value="WHD_DRP"/>
</dbReference>
<keyword evidence="9" id="KW-0611">Plant defense</keyword>
<evidence type="ECO:0000256" key="1">
    <source>
        <dbReference type="ARBA" id="ARBA00002074"/>
    </source>
</evidence>
<keyword evidence="10" id="KW-0067">ATP-binding</keyword>
<dbReference type="InterPro" id="IPR036388">
    <property type="entry name" value="WH-like_DNA-bd_sf"/>
</dbReference>
<protein>
    <submittedName>
        <fullName evidence="13">Late blight resistance protein-like protein R1A-6</fullName>
    </submittedName>
</protein>
<evidence type="ECO:0000256" key="7">
    <source>
        <dbReference type="ARBA" id="ARBA00022737"/>
    </source>
</evidence>
<comment type="similarity">
    <text evidence="3">Belongs to the disease resistance NB-LRR family.</text>
</comment>
<dbReference type="EMBL" id="JBFOLJ010000002">
    <property type="protein sequence ID" value="KAL2552770.1"/>
    <property type="molecule type" value="Genomic_DNA"/>
</dbReference>
<evidence type="ECO:0000256" key="4">
    <source>
        <dbReference type="ARBA" id="ARBA00022490"/>
    </source>
</evidence>
<keyword evidence="5" id="KW-0433">Leucine-rich repeat</keyword>
<dbReference type="Gene3D" id="1.10.10.10">
    <property type="entry name" value="Winged helix-like DNA-binding domain superfamily/Winged helix DNA-binding domain"/>
    <property type="match status" value="1"/>
</dbReference>
<evidence type="ECO:0000256" key="5">
    <source>
        <dbReference type="ARBA" id="ARBA00022614"/>
    </source>
</evidence>
<reference evidence="14" key="1">
    <citation type="submission" date="2024-07" db="EMBL/GenBank/DDBJ databases">
        <title>Two chromosome-level genome assemblies of Korean endemic species Abeliophyllum distichum and Forsythia ovata (Oleaceae).</title>
        <authorList>
            <person name="Jang H."/>
        </authorList>
    </citation>
    <scope>NUCLEOTIDE SEQUENCE [LARGE SCALE GENOMIC DNA]</scope>
</reference>
<feature type="domain" description="Disease resistance protein winged helix" evidence="12">
    <location>
        <begin position="644"/>
        <end position="715"/>
    </location>
</feature>
<accession>A0ABD1WWY3</accession>
<evidence type="ECO:0000256" key="3">
    <source>
        <dbReference type="ARBA" id="ARBA00008894"/>
    </source>
</evidence>
<dbReference type="Proteomes" id="UP001604277">
    <property type="component" value="Unassembled WGS sequence"/>
</dbReference>
<dbReference type="InterPro" id="IPR027417">
    <property type="entry name" value="P-loop_NTPase"/>
</dbReference>
<evidence type="ECO:0000313" key="13">
    <source>
        <dbReference type="EMBL" id="KAL2552770.1"/>
    </source>
</evidence>
<keyword evidence="14" id="KW-1185">Reference proteome</keyword>
<evidence type="ECO:0000256" key="6">
    <source>
        <dbReference type="ARBA" id="ARBA00022667"/>
    </source>
</evidence>
<evidence type="ECO:0000256" key="9">
    <source>
        <dbReference type="ARBA" id="ARBA00022821"/>
    </source>
</evidence>
<dbReference type="InterPro" id="IPR044974">
    <property type="entry name" value="Disease_R_plants"/>
</dbReference>
<dbReference type="InterPro" id="IPR038005">
    <property type="entry name" value="RX-like_CC"/>
</dbReference>
<comment type="function">
    <text evidence="1">Confers resistance to late blight (Phytophthora infestans) races carrying the avirulence gene Avr1. Resistance proteins guard the plant against pathogens that contain an appropriate avirulence protein via an indirect interaction with this avirulence protein. That triggers a defense system including the hypersensitive response, which restricts the pathogen growth.</text>
</comment>
<dbReference type="Gene3D" id="3.80.10.10">
    <property type="entry name" value="Ribonuclease Inhibitor"/>
    <property type="match status" value="1"/>
</dbReference>
<comment type="caution">
    <text evidence="13">The sequence shown here is derived from an EMBL/GenBank/DDBJ whole genome shotgun (WGS) entry which is preliminary data.</text>
</comment>
<evidence type="ECO:0000313" key="14">
    <source>
        <dbReference type="Proteomes" id="UP001604277"/>
    </source>
</evidence>
<dbReference type="Gene3D" id="3.40.50.300">
    <property type="entry name" value="P-loop containing nucleotide triphosphate hydrolases"/>
    <property type="match status" value="1"/>
</dbReference>
<dbReference type="GO" id="GO:0051607">
    <property type="term" value="P:defense response to virus"/>
    <property type="evidence" value="ECO:0007669"/>
    <property type="project" value="UniProtKB-ARBA"/>
</dbReference>
<dbReference type="Pfam" id="PF23559">
    <property type="entry name" value="WHD_DRP"/>
    <property type="match status" value="1"/>
</dbReference>
<evidence type="ECO:0000256" key="10">
    <source>
        <dbReference type="ARBA" id="ARBA00022840"/>
    </source>
</evidence>
<comment type="subcellular location">
    <subcellularLocation>
        <location evidence="2">Cytoplasm</location>
    </subcellularLocation>
</comment>
<evidence type="ECO:0000259" key="11">
    <source>
        <dbReference type="Pfam" id="PF00931"/>
    </source>
</evidence>
<keyword evidence="6" id="KW-0381">Hypersensitive response</keyword>
<dbReference type="SUPFAM" id="SSF52540">
    <property type="entry name" value="P-loop containing nucleoside triphosphate hydrolases"/>
    <property type="match status" value="1"/>
</dbReference>
<dbReference type="PANTHER" id="PTHR23155">
    <property type="entry name" value="DISEASE RESISTANCE PROTEIN RP"/>
    <property type="match status" value="1"/>
</dbReference>
<feature type="domain" description="NB-ARC" evidence="11">
    <location>
        <begin position="385"/>
        <end position="562"/>
    </location>
</feature>
<dbReference type="CDD" id="cd14798">
    <property type="entry name" value="RX-CC_like"/>
    <property type="match status" value="1"/>
</dbReference>
<dbReference type="InterPro" id="IPR042197">
    <property type="entry name" value="Apaf_helical"/>
</dbReference>
<proteinExistence type="inferred from homology"/>
<evidence type="ECO:0000259" key="12">
    <source>
        <dbReference type="Pfam" id="PF23559"/>
    </source>
</evidence>
<dbReference type="Gene3D" id="1.10.8.430">
    <property type="entry name" value="Helical domain of apoptotic protease-activating factors"/>
    <property type="match status" value="1"/>
</dbReference>
<organism evidence="13 14">
    <name type="scientific">Forsythia ovata</name>
    <dbReference type="NCBI Taxonomy" id="205694"/>
    <lineage>
        <taxon>Eukaryota</taxon>
        <taxon>Viridiplantae</taxon>
        <taxon>Streptophyta</taxon>
        <taxon>Embryophyta</taxon>
        <taxon>Tracheophyta</taxon>
        <taxon>Spermatophyta</taxon>
        <taxon>Magnoliopsida</taxon>
        <taxon>eudicotyledons</taxon>
        <taxon>Gunneridae</taxon>
        <taxon>Pentapetalae</taxon>
        <taxon>asterids</taxon>
        <taxon>lamiids</taxon>
        <taxon>Lamiales</taxon>
        <taxon>Oleaceae</taxon>
        <taxon>Forsythieae</taxon>
        <taxon>Forsythia</taxon>
    </lineage>
</organism>
<dbReference type="SUPFAM" id="SSF52058">
    <property type="entry name" value="L domain-like"/>
    <property type="match status" value="1"/>
</dbReference>
<gene>
    <name evidence="13" type="ORF">Fot_06389</name>
</gene>
<evidence type="ECO:0000256" key="2">
    <source>
        <dbReference type="ARBA" id="ARBA00004496"/>
    </source>
</evidence>
<dbReference type="InterPro" id="IPR032675">
    <property type="entry name" value="LRR_dom_sf"/>
</dbReference>
<keyword evidence="4" id="KW-0963">Cytoplasm</keyword>
<dbReference type="AlphaFoldDB" id="A0ABD1WWY3"/>
<dbReference type="GO" id="GO:0009626">
    <property type="term" value="P:plant-type hypersensitive response"/>
    <property type="evidence" value="ECO:0007669"/>
    <property type="project" value="UniProtKB-KW"/>
</dbReference>
<evidence type="ECO:0000256" key="8">
    <source>
        <dbReference type="ARBA" id="ARBA00022741"/>
    </source>
</evidence>
<dbReference type="Pfam" id="PF00931">
    <property type="entry name" value="NB-ARC"/>
    <property type="match status" value="1"/>
</dbReference>
<dbReference type="InterPro" id="IPR002182">
    <property type="entry name" value="NB-ARC"/>
</dbReference>
<dbReference type="FunFam" id="1.10.10.10:FF:000322">
    <property type="entry name" value="Probable disease resistance protein At1g63360"/>
    <property type="match status" value="1"/>
</dbReference>
<dbReference type="FunFam" id="3.40.50.300:FF:001091">
    <property type="entry name" value="Probable disease resistance protein At1g61300"/>
    <property type="match status" value="1"/>
</dbReference>
<dbReference type="GO" id="GO:0005524">
    <property type="term" value="F:ATP binding"/>
    <property type="evidence" value="ECO:0007669"/>
    <property type="project" value="UniProtKB-KW"/>
</dbReference>
<sequence>MEERVSETATILHKLRKSLKLQDSQNTRFEKFDRQRRLVVIVIDYIMRLYSMDDLPVDHVFGDLLKYVTQSPDLFEVTSDLFKDIVCVLEGFFSFPKVQMSKIAPTPSPNEAVAVFIDFLLQISEEILHTESDFIVSVKGSIEILRTELAFLITFLGDTPMHLQPTEVEETHNVLTDMEAVVNEVGSFLYSFFFTQDAQVLVTRNLDVALSDLLPKFELLKIKIKNHCITFLKIPSCVTPNTAVFSLFIVDSLIDDLKDLMDHKADMIVGVSNQIRAVHEELIFLRSSLTDREFQDHPELEELVIPTSDIAYEVEYIINSFPPVWYLSIRLPQVLEKIKLIRMALEKIRKNQYTGIQKVAEYPNGQVSLQAEKPPILDDMVVGFEDHIMEITEKLVRGPEYLQIISIFGMPGVGKTSLARKLYNDPSVTYRFHKRAWCVVSHAHRMRDMLIDILRSISNLHRDEILKIEDAKLDEYLVGNVYKGLKGRRYLIIMDDIWDINAWDDLEMYFPDDRNGSRILFTTRHRQVGLKASGRSVIHELTLLSENQCWDILQRKVFHNEHCPPQLVDVGKQIAIKCDGLPLAVVVIAAVLAKMEKKISLWQNVAGSLSSHISRDPNMCMNILELSYKNLPIHLKPCFLYFGVFQEDKEIPVQKLIELWVAEGFIKREEEKSSEDVAYKYLMDLIDRSLVLVTKRRYDGGVKACAVHDLLRDLCLRIGEEENFQKVIGNQLSIYHQHHRLSINRSSIPSYSTMFGLHVRSVLGRLDDPPQSSFSSLKILRVVDMSAKAVHFHHLTGVEHLVNLRFMAAPQPGKSILRRLSIGRLRKLEFLYVDNLWEVQIPEILLNMVNLRHLHFRRYAQFSKFCRQRATQEENFPTNNLQSFCHLCICDKKDEKILRCSPNLRKLRCQFREFRDSSPPYSHIISLDFLYQLESLHLSSYNKYWTDLFPGSICLPMNLKKLSLLDFPVSLNQMRIIGRLPHLEVFKLLSASFEGGKWESNADEFQQLKFLQLVRVDISQWNESSVHFPRLQRLVLKYCDKLVMIPSSFGDILSLQMIQVYECKKSVVESAEEILEEQRDMGNEELKVIFFE</sequence>
<dbReference type="GO" id="GO:0005737">
    <property type="term" value="C:cytoplasm"/>
    <property type="evidence" value="ECO:0007669"/>
    <property type="project" value="UniProtKB-SubCell"/>
</dbReference>
<keyword evidence="8" id="KW-0547">Nucleotide-binding</keyword>
<dbReference type="PRINTS" id="PR00364">
    <property type="entry name" value="DISEASERSIST"/>
</dbReference>